<organism evidence="4">
    <name type="scientific">Chaetoceros debilis</name>
    <dbReference type="NCBI Taxonomy" id="122233"/>
    <lineage>
        <taxon>Eukaryota</taxon>
        <taxon>Sar</taxon>
        <taxon>Stramenopiles</taxon>
        <taxon>Ochrophyta</taxon>
        <taxon>Bacillariophyta</taxon>
        <taxon>Coscinodiscophyceae</taxon>
        <taxon>Chaetocerotophycidae</taxon>
        <taxon>Chaetocerotales</taxon>
        <taxon>Chaetocerotaceae</taxon>
        <taxon>Chaetoceros</taxon>
    </lineage>
</organism>
<keyword evidence="2" id="KW-0472">Membrane</keyword>
<evidence type="ECO:0000256" key="3">
    <source>
        <dbReference type="SAM" id="SignalP"/>
    </source>
</evidence>
<accession>A0A7S3Q063</accession>
<keyword evidence="2" id="KW-1133">Transmembrane helix</keyword>
<feature type="chain" id="PRO_5031510934" evidence="3">
    <location>
        <begin position="19"/>
        <end position="446"/>
    </location>
</feature>
<name>A0A7S3Q063_9STRA</name>
<evidence type="ECO:0000256" key="2">
    <source>
        <dbReference type="SAM" id="Phobius"/>
    </source>
</evidence>
<reference evidence="4" key="1">
    <citation type="submission" date="2021-01" db="EMBL/GenBank/DDBJ databases">
        <authorList>
            <person name="Corre E."/>
            <person name="Pelletier E."/>
            <person name="Niang G."/>
            <person name="Scheremetjew M."/>
            <person name="Finn R."/>
            <person name="Kale V."/>
            <person name="Holt S."/>
            <person name="Cochrane G."/>
            <person name="Meng A."/>
            <person name="Brown T."/>
            <person name="Cohen L."/>
        </authorList>
    </citation>
    <scope>NUCLEOTIDE SEQUENCE</scope>
    <source>
        <strain evidence="4">MM31A-1</strain>
    </source>
</reference>
<feature type="compositionally biased region" description="Low complexity" evidence="1">
    <location>
        <begin position="90"/>
        <end position="101"/>
    </location>
</feature>
<evidence type="ECO:0000313" key="4">
    <source>
        <dbReference type="EMBL" id="CAE0461505.1"/>
    </source>
</evidence>
<gene>
    <name evidence="4" type="ORF">CDEB00056_LOCUS6346</name>
</gene>
<protein>
    <submittedName>
        <fullName evidence="4">Uncharacterized protein</fullName>
    </submittedName>
</protein>
<sequence length="446" mass="48316">MKWSTAVILVLITPCATAAAENKASVPCHNAAIMLEGYERNSNDIKEEGNDYMFVEKVNRSNAEMDLMPCLETEEGDGSEVVQTSDPAATDMTDTISSTGSDGDGSGVVETSDPASPTDSVVPEDIDQCVATDGSFGTSSSEEVSVRYNYKIEFTPVVTDTNVLATEVGTSILNLLISSTDLFPGCNQKRRNRTRDLHLRHGNARDLVENILEDVVGITASSQRNVLTPSCKEGGNCSVIIEALMVIYTKLDDNRIHRRHLIESGTVIADAVSTSVQESMENGDLLKSIANENIIAIDYLPMNIAPEIASADEKLPIVASDQAATKGANGRPNAAFIALGSVTTVLLGFLVVKYRKRDIVKGEDEEHGTDEGDSIVVDESINHFVGIHQLADDSLQTEDLSRISDPQMIDDGSTLNESHSFRSEEKAFVNAWIRESGQDLQSGYRY</sequence>
<feature type="signal peptide" evidence="3">
    <location>
        <begin position="1"/>
        <end position="18"/>
    </location>
</feature>
<dbReference type="EMBL" id="HBIO01008321">
    <property type="protein sequence ID" value="CAE0461505.1"/>
    <property type="molecule type" value="Transcribed_RNA"/>
</dbReference>
<feature type="region of interest" description="Disordered" evidence="1">
    <location>
        <begin position="74"/>
        <end position="122"/>
    </location>
</feature>
<keyword evidence="2" id="KW-0812">Transmembrane</keyword>
<keyword evidence="3" id="KW-0732">Signal</keyword>
<proteinExistence type="predicted"/>
<evidence type="ECO:0000256" key="1">
    <source>
        <dbReference type="SAM" id="MobiDB-lite"/>
    </source>
</evidence>
<feature type="transmembrane region" description="Helical" evidence="2">
    <location>
        <begin position="334"/>
        <end position="352"/>
    </location>
</feature>
<dbReference type="AlphaFoldDB" id="A0A7S3Q063"/>